<feature type="site" description="Important for catalytic activity" evidence="5">
    <location>
        <position position="222"/>
    </location>
</feature>
<evidence type="ECO:0000256" key="3">
    <source>
        <dbReference type="ARBA" id="ARBA00022833"/>
    </source>
</evidence>
<keyword evidence="2 5" id="KW-0378">Hydrolase</keyword>
<keyword evidence="4 5" id="KW-0546">Nucleotide metabolism</keyword>
<feature type="binding site" evidence="5">
    <location>
        <position position="18"/>
    </location>
    <ligand>
        <name>Zn(2+)</name>
        <dbReference type="ChEBI" id="CHEBI:29105"/>
        <note>catalytic</note>
    </ligand>
</feature>
<comment type="similarity">
    <text evidence="5">Belongs to the metallo-dependent hydrolases superfamily. Adenosine and AMP deaminases family. Adenine deaminase type 2 subfamily.</text>
</comment>
<feature type="domain" description="Adenosine deaminase" evidence="6">
    <location>
        <begin position="13"/>
        <end position="331"/>
    </location>
</feature>
<sequence>MNPVQSFDIQAVPKAELHVHVEGTLEPGMLLDFARRNDVAIPYRSMADILAAYRFSDLQSFLEVYWVGLTVLRTERDFYELTFAYLSRAREDGVVHAEVYITPADHTERGVPFAAVMDGISAAYADARSQLDITGGMILCVRRHKPVEEAFAAIEMASPWRDRVMALGLGGPEKCYPPGQFAEVFARARALDWKATAHAGEEGPPRYVTEAIDRLRVDRIDHGVQCEADPALMRRLADEGIPLTVCPLSNVALKVFPALEQHNLRRLLHAGLCVTVNSDDPAYFGGHVNENFIRAAGALGLTAEEQLSLADNSLKAAFMDEDRRKRARRVIAEMGKRGGVPVSCNES</sequence>
<accession>A0ABV4EZT1</accession>
<evidence type="ECO:0000256" key="1">
    <source>
        <dbReference type="ARBA" id="ARBA00022723"/>
    </source>
</evidence>
<evidence type="ECO:0000256" key="4">
    <source>
        <dbReference type="ARBA" id="ARBA00023080"/>
    </source>
</evidence>
<dbReference type="PANTHER" id="PTHR43114:SF6">
    <property type="entry name" value="ADENINE DEAMINASE"/>
    <property type="match status" value="1"/>
</dbReference>
<dbReference type="PANTHER" id="PTHR43114">
    <property type="entry name" value="ADENINE DEAMINASE"/>
    <property type="match status" value="1"/>
</dbReference>
<comment type="caution">
    <text evidence="7">The sequence shown here is derived from an EMBL/GenBank/DDBJ whole genome shotgun (WGS) entry which is preliminary data.</text>
</comment>
<dbReference type="InterPro" id="IPR028892">
    <property type="entry name" value="ADE"/>
</dbReference>
<gene>
    <name evidence="7" type="ORF">ABIF29_003104</name>
</gene>
<name>A0ABV4EZT1_BRAEL</name>
<dbReference type="EMBL" id="JBGBZA010000002">
    <property type="protein sequence ID" value="MEY9316305.1"/>
    <property type="molecule type" value="Genomic_DNA"/>
</dbReference>
<reference evidence="7 8" key="1">
    <citation type="submission" date="2024-07" db="EMBL/GenBank/DDBJ databases">
        <title>Genomic Encyclopedia of Type Strains, Phase V (KMG-V): Genome sequencing to study the core and pangenomes of soil and plant-associated prokaryotes.</title>
        <authorList>
            <person name="Whitman W."/>
        </authorList>
    </citation>
    <scope>NUCLEOTIDE SEQUENCE [LARGE SCALE GENOMIC DNA]</scope>
    <source>
        <strain evidence="7 8">USDA 415</strain>
    </source>
</reference>
<evidence type="ECO:0000256" key="5">
    <source>
        <dbReference type="HAMAP-Rule" id="MF_01962"/>
    </source>
</evidence>
<evidence type="ECO:0000256" key="2">
    <source>
        <dbReference type="ARBA" id="ARBA00022801"/>
    </source>
</evidence>
<keyword evidence="1 5" id="KW-0479">Metal-binding</keyword>
<comment type="function">
    <text evidence="5">Catalyzes the hydrolytic deamination of adenine to hypoxanthine. Plays an important role in the purine salvage pathway and in nitrogen catabolism.</text>
</comment>
<feature type="binding site" evidence="5">
    <location>
        <position position="279"/>
    </location>
    <ligand>
        <name>Zn(2+)</name>
        <dbReference type="ChEBI" id="CHEBI:29105"/>
        <note>catalytic</note>
    </ligand>
</feature>
<dbReference type="GO" id="GO:0000034">
    <property type="term" value="F:adenine deaminase activity"/>
    <property type="evidence" value="ECO:0007669"/>
    <property type="project" value="UniProtKB-EC"/>
</dbReference>
<comment type="cofactor">
    <cofactor evidence="5">
        <name>Zn(2+)</name>
        <dbReference type="ChEBI" id="CHEBI:29105"/>
    </cofactor>
    <text evidence="5">Binds 1 zinc ion per subunit.</text>
</comment>
<evidence type="ECO:0000259" key="6">
    <source>
        <dbReference type="Pfam" id="PF00962"/>
    </source>
</evidence>
<feature type="binding site" evidence="5">
    <location>
        <position position="20"/>
    </location>
    <ligand>
        <name>Zn(2+)</name>
        <dbReference type="ChEBI" id="CHEBI:29105"/>
        <note>catalytic</note>
    </ligand>
</feature>
<protein>
    <recommendedName>
        <fullName evidence="5">Adenine deaminase</fullName>
        <shortName evidence="5">ADE</shortName>
        <ecNumber evidence="5">3.5.4.2</ecNumber>
    </recommendedName>
    <alternativeName>
        <fullName evidence="5">Adenine aminohydrolase</fullName>
        <shortName evidence="5">AAH</shortName>
    </alternativeName>
</protein>
<dbReference type="GeneID" id="92955352"/>
<feature type="binding site" evidence="5">
    <location>
        <position position="198"/>
    </location>
    <ligand>
        <name>Zn(2+)</name>
        <dbReference type="ChEBI" id="CHEBI:29105"/>
        <note>catalytic</note>
    </ligand>
</feature>
<dbReference type="EC" id="3.5.4.2" evidence="5"/>
<dbReference type="HAMAP" id="MF_01962">
    <property type="entry name" value="Adenine_deaminase"/>
    <property type="match status" value="1"/>
</dbReference>
<organism evidence="7 8">
    <name type="scientific">Bradyrhizobium elkanii</name>
    <dbReference type="NCBI Taxonomy" id="29448"/>
    <lineage>
        <taxon>Bacteria</taxon>
        <taxon>Pseudomonadati</taxon>
        <taxon>Pseudomonadota</taxon>
        <taxon>Alphaproteobacteria</taxon>
        <taxon>Hyphomicrobiales</taxon>
        <taxon>Nitrobacteraceae</taxon>
        <taxon>Bradyrhizobium</taxon>
    </lineage>
</organism>
<keyword evidence="3 5" id="KW-0862">Zinc</keyword>
<dbReference type="SUPFAM" id="SSF51556">
    <property type="entry name" value="Metallo-dependent hydrolases"/>
    <property type="match status" value="1"/>
</dbReference>
<feature type="active site" description="Proton donor" evidence="5">
    <location>
        <position position="201"/>
    </location>
</feature>
<dbReference type="InterPro" id="IPR032466">
    <property type="entry name" value="Metal_Hydrolase"/>
</dbReference>
<dbReference type="InterPro" id="IPR006330">
    <property type="entry name" value="Ado/ade_deaminase"/>
</dbReference>
<dbReference type="NCBIfam" id="TIGR01430">
    <property type="entry name" value="aden_deam"/>
    <property type="match status" value="1"/>
</dbReference>
<comment type="catalytic activity">
    <reaction evidence="5">
        <text>adenine + H2O + H(+) = hypoxanthine + NH4(+)</text>
        <dbReference type="Rhea" id="RHEA:23688"/>
        <dbReference type="ChEBI" id="CHEBI:15377"/>
        <dbReference type="ChEBI" id="CHEBI:15378"/>
        <dbReference type="ChEBI" id="CHEBI:16708"/>
        <dbReference type="ChEBI" id="CHEBI:17368"/>
        <dbReference type="ChEBI" id="CHEBI:28938"/>
        <dbReference type="EC" id="3.5.4.2"/>
    </reaction>
</comment>
<proteinExistence type="inferred from homology"/>
<feature type="binding site" evidence="5">
    <location>
        <position position="280"/>
    </location>
    <ligand>
        <name>substrate</name>
    </ligand>
</feature>
<dbReference type="Pfam" id="PF00962">
    <property type="entry name" value="A_deaminase"/>
    <property type="match status" value="1"/>
</dbReference>
<evidence type="ECO:0000313" key="8">
    <source>
        <dbReference type="Proteomes" id="UP001565471"/>
    </source>
</evidence>
<dbReference type="Proteomes" id="UP001565471">
    <property type="component" value="Unassembled WGS sequence"/>
</dbReference>
<dbReference type="Gene3D" id="3.20.20.140">
    <property type="entry name" value="Metal-dependent hydrolases"/>
    <property type="match status" value="1"/>
</dbReference>
<dbReference type="CDD" id="cd01320">
    <property type="entry name" value="ADA"/>
    <property type="match status" value="1"/>
</dbReference>
<dbReference type="InterPro" id="IPR001365">
    <property type="entry name" value="A_deaminase_dom"/>
</dbReference>
<dbReference type="NCBIfam" id="NF006850">
    <property type="entry name" value="PRK09358.1-6"/>
    <property type="match status" value="1"/>
</dbReference>
<keyword evidence="8" id="KW-1185">Reference proteome</keyword>
<dbReference type="RefSeq" id="WP_016845571.1">
    <property type="nucleotide sequence ID" value="NZ_BJNL01000001.1"/>
</dbReference>
<evidence type="ECO:0000313" key="7">
    <source>
        <dbReference type="EMBL" id="MEY9316305.1"/>
    </source>
</evidence>